<evidence type="ECO:0000313" key="10">
    <source>
        <dbReference type="Proteomes" id="UP000485058"/>
    </source>
</evidence>
<dbReference type="GO" id="GO:0000301">
    <property type="term" value="P:retrograde transport, vesicle recycling within Golgi"/>
    <property type="evidence" value="ECO:0007669"/>
    <property type="project" value="TreeGrafter"/>
</dbReference>
<feature type="coiled-coil region" evidence="7">
    <location>
        <begin position="315"/>
        <end position="378"/>
    </location>
</feature>
<feature type="non-terminal residue" evidence="9">
    <location>
        <position position="1"/>
    </location>
</feature>
<evidence type="ECO:0000256" key="4">
    <source>
        <dbReference type="ARBA" id="ARBA00023034"/>
    </source>
</evidence>
<keyword evidence="4" id="KW-0333">Golgi apparatus</keyword>
<dbReference type="Proteomes" id="UP000485058">
    <property type="component" value="Unassembled WGS sequence"/>
</dbReference>
<dbReference type="PANTHER" id="PTHR13815">
    <property type="entry name" value="GOLGIN-84"/>
    <property type="match status" value="1"/>
</dbReference>
<feature type="region of interest" description="Disordered" evidence="8">
    <location>
        <begin position="219"/>
        <end position="238"/>
    </location>
</feature>
<organism evidence="9 10">
    <name type="scientific">Haematococcus lacustris</name>
    <name type="common">Green alga</name>
    <name type="synonym">Haematococcus pluvialis</name>
    <dbReference type="NCBI Taxonomy" id="44745"/>
    <lineage>
        <taxon>Eukaryota</taxon>
        <taxon>Viridiplantae</taxon>
        <taxon>Chlorophyta</taxon>
        <taxon>core chlorophytes</taxon>
        <taxon>Chlorophyceae</taxon>
        <taxon>CS clade</taxon>
        <taxon>Chlamydomonadales</taxon>
        <taxon>Haematococcaceae</taxon>
        <taxon>Haematococcus</taxon>
    </lineage>
</organism>
<keyword evidence="2" id="KW-0812">Transmembrane</keyword>
<evidence type="ECO:0000313" key="9">
    <source>
        <dbReference type="EMBL" id="GFH10931.1"/>
    </source>
</evidence>
<dbReference type="GO" id="GO:0031985">
    <property type="term" value="C:Golgi cisterna"/>
    <property type="evidence" value="ECO:0007669"/>
    <property type="project" value="TreeGrafter"/>
</dbReference>
<proteinExistence type="predicted"/>
<dbReference type="GO" id="GO:0007030">
    <property type="term" value="P:Golgi organization"/>
    <property type="evidence" value="ECO:0007669"/>
    <property type="project" value="InterPro"/>
</dbReference>
<evidence type="ECO:0000256" key="2">
    <source>
        <dbReference type="ARBA" id="ARBA00022692"/>
    </source>
</evidence>
<feature type="compositionally biased region" description="Polar residues" evidence="8">
    <location>
        <begin position="171"/>
        <end position="183"/>
    </location>
</feature>
<keyword evidence="3" id="KW-1133">Transmembrane helix</keyword>
<evidence type="ECO:0000256" key="5">
    <source>
        <dbReference type="ARBA" id="ARBA00023054"/>
    </source>
</evidence>
<feature type="region of interest" description="Disordered" evidence="8">
    <location>
        <begin position="170"/>
        <end position="204"/>
    </location>
</feature>
<dbReference type="EMBL" id="BLLF01000359">
    <property type="protein sequence ID" value="GFH10931.1"/>
    <property type="molecule type" value="Genomic_DNA"/>
</dbReference>
<dbReference type="AlphaFoldDB" id="A0A699YN13"/>
<evidence type="ECO:0000256" key="6">
    <source>
        <dbReference type="ARBA" id="ARBA00023136"/>
    </source>
</evidence>
<name>A0A699YN13_HAELA</name>
<sequence length="436" mass="45190">MATRLFRTAEHLINAMDKSVMRAVEDLGVPRTVPDANRTQEAVASTAQQDDKEGAPPAACAAGFVYAAAPSPFAPSRDVLPLLPASFSRTYTGVDNQPTTQAGASYAPSASPPAGAQAQQTSRVTHQLPPAPDQGAESMPVAPFAAMAAVRVEDETGQHQDAPVLVKSTEQRMSNGSASTCGDSASPPATAAAKQALPASMAASKPSEADMALMSALGSQQLGPPLSSGGLAGPGTSSTREVQLAKLVEQLKERLRASKLENEQLEDLLAQAEARCERERALVGQLQGEVVALSESKRKTETVLGSQLAEQATALQDATAKAEAACQQALRLEGELLSLQESSRHLLQSKQDVEGGMLDSLRVSLASTEAKLDAERKAHGSTRATAVAREAELEALVAGHAAALVQVQHVAEEASARCRGVLAVPCSCNSHAVAAS</sequence>
<feature type="region of interest" description="Disordered" evidence="8">
    <location>
        <begin position="94"/>
        <end position="136"/>
    </location>
</feature>
<feature type="coiled-coil region" evidence="7">
    <location>
        <begin position="248"/>
        <end position="289"/>
    </location>
</feature>
<keyword evidence="6" id="KW-0472">Membrane</keyword>
<gene>
    <name evidence="9" type="ORF">HaLaN_06337</name>
</gene>
<reference evidence="9 10" key="1">
    <citation type="submission" date="2020-02" db="EMBL/GenBank/DDBJ databases">
        <title>Draft genome sequence of Haematococcus lacustris strain NIES-144.</title>
        <authorList>
            <person name="Morimoto D."/>
            <person name="Nakagawa S."/>
            <person name="Yoshida T."/>
            <person name="Sawayama S."/>
        </authorList>
    </citation>
    <scope>NUCLEOTIDE SEQUENCE [LARGE SCALE GENOMIC DNA]</scope>
    <source>
        <strain evidence="9 10">NIES-144</strain>
    </source>
</reference>
<protein>
    <submittedName>
        <fullName evidence="9">Uncharacterized protein</fullName>
    </submittedName>
</protein>
<evidence type="ECO:0000256" key="3">
    <source>
        <dbReference type="ARBA" id="ARBA00022989"/>
    </source>
</evidence>
<evidence type="ECO:0000256" key="1">
    <source>
        <dbReference type="ARBA" id="ARBA00004194"/>
    </source>
</evidence>
<feature type="compositionally biased region" description="Low complexity" evidence="8">
    <location>
        <begin position="101"/>
        <end position="120"/>
    </location>
</feature>
<keyword evidence="10" id="KW-1185">Reference proteome</keyword>
<comment type="caution">
    <text evidence="9">The sequence shown here is derived from an EMBL/GenBank/DDBJ whole genome shotgun (WGS) entry which is preliminary data.</text>
</comment>
<dbReference type="GO" id="GO:0000139">
    <property type="term" value="C:Golgi membrane"/>
    <property type="evidence" value="ECO:0007669"/>
    <property type="project" value="UniProtKB-SubCell"/>
</dbReference>
<accession>A0A699YN13</accession>
<comment type="subcellular location">
    <subcellularLocation>
        <location evidence="1">Golgi apparatus membrane</location>
        <topology evidence="1">Single-pass membrane protein</topology>
    </subcellularLocation>
</comment>
<evidence type="ECO:0000256" key="7">
    <source>
        <dbReference type="SAM" id="Coils"/>
    </source>
</evidence>
<feature type="compositionally biased region" description="Low complexity" evidence="8">
    <location>
        <begin position="184"/>
        <end position="200"/>
    </location>
</feature>
<dbReference type="PANTHER" id="PTHR13815:SF7">
    <property type="entry name" value="GOLGIN SUBFAMILY A MEMBER 5"/>
    <property type="match status" value="1"/>
</dbReference>
<dbReference type="InterPro" id="IPR019177">
    <property type="entry name" value="Golgin_subfamily_A_member_5"/>
</dbReference>
<keyword evidence="5 7" id="KW-0175">Coiled coil</keyword>
<evidence type="ECO:0000256" key="8">
    <source>
        <dbReference type="SAM" id="MobiDB-lite"/>
    </source>
</evidence>